<reference evidence="2 3" key="2">
    <citation type="submission" date="2016-02" db="EMBL/GenBank/DDBJ databases">
        <authorList>
            <person name="Wen L."/>
            <person name="He K."/>
            <person name="Yang H."/>
        </authorList>
    </citation>
    <scope>NUCLEOTIDE SEQUENCE [LARGE SCALE GENOMIC DNA]</scope>
    <source>
        <strain evidence="2 3">AGD 8-3</strain>
    </source>
</reference>
<reference evidence="2 3" key="1">
    <citation type="journal article" date="2016" name="Genome Announc.">
        <title>Draft Genome Sequence of 'Halomonas chromatireducens' Strain AGD 8-3, a Haloalkaliphilic Chromate- and Selenite-Reducing Gammaproteobacterium.</title>
        <authorList>
            <person name="Sharko F.S."/>
            <person name="Shapovalova A.A."/>
            <person name="Tsygankova S.V."/>
            <person name="Komova A.V."/>
            <person name="Boulygina E.S."/>
            <person name="Teslyuk A.B."/>
            <person name="Gotovtsev P.M."/>
            <person name="Namsaraev Z.B."/>
            <person name="Khijniak T.V."/>
            <person name="Nedoluzhko A.V."/>
            <person name="Vasilov R.G."/>
        </authorList>
    </citation>
    <scope>NUCLEOTIDE SEQUENCE [LARGE SCALE GENOMIC DNA]</scope>
    <source>
        <strain evidence="2 3">AGD 8-3</strain>
    </source>
</reference>
<dbReference type="AlphaFoldDB" id="A0A120JWP0"/>
<proteinExistence type="predicted"/>
<dbReference type="KEGG" id="hco:LOKO_03216"/>
<dbReference type="Proteomes" id="UP000063387">
    <property type="component" value="Chromosome"/>
</dbReference>
<evidence type="ECO:0000256" key="1">
    <source>
        <dbReference type="SAM" id="MobiDB-lite"/>
    </source>
</evidence>
<evidence type="ECO:0000313" key="3">
    <source>
        <dbReference type="Proteomes" id="UP000063387"/>
    </source>
</evidence>
<accession>A0A120JWP0</accession>
<dbReference type="EMBL" id="CP014226">
    <property type="protein sequence ID" value="AMD02262.1"/>
    <property type="molecule type" value="Genomic_DNA"/>
</dbReference>
<organism evidence="2 3">
    <name type="scientific">Halomonas chromatireducens</name>
    <dbReference type="NCBI Taxonomy" id="507626"/>
    <lineage>
        <taxon>Bacteria</taxon>
        <taxon>Pseudomonadati</taxon>
        <taxon>Pseudomonadota</taxon>
        <taxon>Gammaproteobacteria</taxon>
        <taxon>Oceanospirillales</taxon>
        <taxon>Halomonadaceae</taxon>
        <taxon>Halomonas</taxon>
    </lineage>
</organism>
<keyword evidence="3" id="KW-1185">Reference proteome</keyword>
<name>A0A120JWP0_9GAMM</name>
<sequence>MADTTSRLDAIKEGIRKLANLAGGEQAEAARQLAAKLSADVDALAPEVAAQPPAPPRPGKGPAITPLHGEIRCPVCALRSFTYQKGTMRESADANTGFEAFYHCLSCGHQAWHEAALD</sequence>
<protein>
    <submittedName>
        <fullName evidence="2">Uncharacterized protein</fullName>
    </submittedName>
</protein>
<gene>
    <name evidence="2" type="ORF">LOKO_03216</name>
</gene>
<evidence type="ECO:0000313" key="2">
    <source>
        <dbReference type="EMBL" id="AMD02262.1"/>
    </source>
</evidence>
<dbReference type="RefSeq" id="WP_066451544.1">
    <property type="nucleotide sequence ID" value="NZ_CP014226.1"/>
</dbReference>
<dbReference type="PATRIC" id="fig|507626.3.peg.3211"/>
<feature type="region of interest" description="Disordered" evidence="1">
    <location>
        <begin position="46"/>
        <end position="66"/>
    </location>
</feature>
<dbReference type="OrthoDB" id="6167713at2"/>